<reference evidence="1 2" key="1">
    <citation type="journal article" date="2022" name="bioRxiv">
        <title>The genome of the oomycete Peronosclerospora sorghi, a cosmopolitan pathogen of maize and sorghum, is inflated with dispersed pseudogenes.</title>
        <authorList>
            <person name="Fletcher K."/>
            <person name="Martin F."/>
            <person name="Isakeit T."/>
            <person name="Cavanaugh K."/>
            <person name="Magill C."/>
            <person name="Michelmore R."/>
        </authorList>
    </citation>
    <scope>NUCLEOTIDE SEQUENCE [LARGE SCALE GENOMIC DNA]</scope>
    <source>
        <strain evidence="1">P6</strain>
    </source>
</reference>
<organism evidence="1 2">
    <name type="scientific">Peronosclerospora sorghi</name>
    <dbReference type="NCBI Taxonomy" id="230839"/>
    <lineage>
        <taxon>Eukaryota</taxon>
        <taxon>Sar</taxon>
        <taxon>Stramenopiles</taxon>
        <taxon>Oomycota</taxon>
        <taxon>Peronosporomycetes</taxon>
        <taxon>Peronosporales</taxon>
        <taxon>Peronosporaceae</taxon>
        <taxon>Peronosclerospora</taxon>
    </lineage>
</organism>
<name>A0ACC0VL19_9STRA</name>
<evidence type="ECO:0000313" key="2">
    <source>
        <dbReference type="Proteomes" id="UP001163321"/>
    </source>
</evidence>
<comment type="caution">
    <text evidence="1">The sequence shown here is derived from an EMBL/GenBank/DDBJ whole genome shotgun (WGS) entry which is preliminary data.</text>
</comment>
<gene>
    <name evidence="1" type="ORF">PsorP6_003818</name>
</gene>
<accession>A0ACC0VL19</accession>
<sequence length="535" mass="59979">MTHRVHLVALAAQSKGATGVREHLREHRQEVSNILVDLSASVLLSHNELNVYHRHENDDEIIRIELFPLRAQREIWSALASDASPDQDAAVNLARKFLRVTAQRLRHDNDEVCLFLARIILSKERDDESEGARQNATINATFRRRMRRLILNQVQFVSPDKDDVACRLQVTPSSVVSTLQTSLRSRKHCRDEVLEDMRPRTTKLDSRKQKMPLVTSPAGTLQERPQIKKEIEDRASELTKQLVQLPYLDAVAPVNDVASRAFDILADVVNDVHTTYAVNKQIFQYVCKMLRIDSTSDEALAQITTYPTPCSFDSAFVDSNWSSQYAAIFLETSFLPKIRAADSVISRVLLQTVLRFGSAYPGILIDSLLLPLLTGDQNTMIGPAQAEAITRILRSLETVSNDHINDFLQKSLAAATVEDESKSRTHLLSNESALLVIQNILNTKPYLSPLTVEKIVAACEAVLERPEAEQSRSSLRFATVIFTLISKYPQQCIGHKETLEAIAAQLTSVIAKTTLRLLQKFKATCIDAAKAIKRP</sequence>
<dbReference type="EMBL" id="CM047587">
    <property type="protein sequence ID" value="KAI9906635.1"/>
    <property type="molecule type" value="Genomic_DNA"/>
</dbReference>
<dbReference type="Proteomes" id="UP001163321">
    <property type="component" value="Chromosome 8"/>
</dbReference>
<keyword evidence="2" id="KW-1185">Reference proteome</keyword>
<proteinExistence type="predicted"/>
<protein>
    <submittedName>
        <fullName evidence="1">Uncharacterized protein</fullName>
    </submittedName>
</protein>
<evidence type="ECO:0000313" key="1">
    <source>
        <dbReference type="EMBL" id="KAI9906635.1"/>
    </source>
</evidence>